<sequence>MTRRPGTGSNVARMPLLLIVSGLPASGKSTLGARLAHALNLPFVTKDEYKALLLARLPDLTRDVSGPLSFDVMWHVAGVTLAAGVDTLLESHFYHGVSEAHILNLAQAHGARIVQVFCHAPVDVLQARHDARVASGRRPGIDLPMEYAPLPAHCCWTPLDLGDAPCLTVDTTREDVLPSILAWLHAQKESSPLRGCSDGADELG</sequence>
<dbReference type="Pfam" id="PF13671">
    <property type="entry name" value="AAA_33"/>
    <property type="match status" value="1"/>
</dbReference>
<accession>A0A8H9LBU9</accession>
<evidence type="ECO:0000313" key="1">
    <source>
        <dbReference type="EMBL" id="GGM47777.1"/>
    </source>
</evidence>
<dbReference type="PANTHER" id="PTHR37807:SF3">
    <property type="entry name" value="OS07G0160300 PROTEIN"/>
    <property type="match status" value="1"/>
</dbReference>
<dbReference type="Proteomes" id="UP000600547">
    <property type="component" value="Unassembled WGS sequence"/>
</dbReference>
<protein>
    <recommendedName>
        <fullName evidence="3">Kinase</fullName>
    </recommendedName>
</protein>
<dbReference type="EMBL" id="BMQG01000008">
    <property type="protein sequence ID" value="GGM47777.1"/>
    <property type="molecule type" value="Genomic_DNA"/>
</dbReference>
<dbReference type="Gene3D" id="3.40.50.300">
    <property type="entry name" value="P-loop containing nucleotide triphosphate hydrolases"/>
    <property type="match status" value="1"/>
</dbReference>
<dbReference type="InterPro" id="IPR027417">
    <property type="entry name" value="P-loop_NTPase"/>
</dbReference>
<gene>
    <name evidence="1" type="ORF">GCM10008956_24980</name>
</gene>
<evidence type="ECO:0000313" key="2">
    <source>
        <dbReference type="Proteomes" id="UP000600547"/>
    </source>
</evidence>
<keyword evidence="2" id="KW-1185">Reference proteome</keyword>
<comment type="caution">
    <text evidence="1">The sequence shown here is derived from an EMBL/GenBank/DDBJ whole genome shotgun (WGS) entry which is preliminary data.</text>
</comment>
<evidence type="ECO:0008006" key="3">
    <source>
        <dbReference type="Google" id="ProtNLM"/>
    </source>
</evidence>
<dbReference type="SUPFAM" id="SSF52540">
    <property type="entry name" value="P-loop containing nucleoside triphosphate hydrolases"/>
    <property type="match status" value="1"/>
</dbReference>
<name>A0A8H9LBU9_9DEIO</name>
<proteinExistence type="predicted"/>
<dbReference type="PANTHER" id="PTHR37807">
    <property type="entry name" value="OS07G0160300 PROTEIN"/>
    <property type="match status" value="1"/>
</dbReference>
<reference evidence="2" key="1">
    <citation type="journal article" date="2019" name="Int. J. Syst. Evol. Microbiol.">
        <title>The Global Catalogue of Microorganisms (GCM) 10K type strain sequencing project: providing services to taxonomists for standard genome sequencing and annotation.</title>
        <authorList>
            <consortium name="The Broad Institute Genomics Platform"/>
            <consortium name="The Broad Institute Genome Sequencing Center for Infectious Disease"/>
            <person name="Wu L."/>
            <person name="Ma J."/>
        </authorList>
    </citation>
    <scope>NUCLEOTIDE SEQUENCE [LARGE SCALE GENOMIC DNA]</scope>
    <source>
        <strain evidence="2">JCM 31047</strain>
    </source>
</reference>
<organism evidence="1 2">
    <name type="scientific">Deinococcus arenae</name>
    <dbReference type="NCBI Taxonomy" id="1452751"/>
    <lineage>
        <taxon>Bacteria</taxon>
        <taxon>Thermotogati</taxon>
        <taxon>Deinococcota</taxon>
        <taxon>Deinococci</taxon>
        <taxon>Deinococcales</taxon>
        <taxon>Deinococcaceae</taxon>
        <taxon>Deinococcus</taxon>
    </lineage>
</organism>
<dbReference type="AlphaFoldDB" id="A0A8H9LBU9"/>